<comment type="catalytic activity">
    <reaction evidence="18">
        <text>L-threonyl-[protein] + ATP = O-phospho-L-threonyl-[protein] + ADP + H(+)</text>
        <dbReference type="Rhea" id="RHEA:46608"/>
        <dbReference type="Rhea" id="RHEA-COMP:11060"/>
        <dbReference type="Rhea" id="RHEA-COMP:11605"/>
        <dbReference type="ChEBI" id="CHEBI:15378"/>
        <dbReference type="ChEBI" id="CHEBI:30013"/>
        <dbReference type="ChEBI" id="CHEBI:30616"/>
        <dbReference type="ChEBI" id="CHEBI:61977"/>
        <dbReference type="ChEBI" id="CHEBI:456216"/>
        <dbReference type="EC" id="2.7.11.1"/>
    </reaction>
    <physiologicalReaction direction="left-to-right" evidence="18">
        <dbReference type="Rhea" id="RHEA:46609"/>
    </physiologicalReaction>
</comment>
<dbReference type="GO" id="GO:0006397">
    <property type="term" value="P:mRNA processing"/>
    <property type="evidence" value="ECO:0007669"/>
    <property type="project" value="InterPro"/>
</dbReference>
<evidence type="ECO:0000313" key="24">
    <source>
        <dbReference type="EMBL" id="EXX69987.1"/>
    </source>
</evidence>
<dbReference type="InterPro" id="IPR010513">
    <property type="entry name" value="KEN_dom"/>
</dbReference>
<evidence type="ECO:0000256" key="15">
    <source>
        <dbReference type="ARBA" id="ARBA00023136"/>
    </source>
</evidence>
<dbReference type="GO" id="GO:0031505">
    <property type="term" value="P:fungal-type cell wall organization"/>
    <property type="evidence" value="ECO:0007669"/>
    <property type="project" value="UniProtKB-ARBA"/>
</dbReference>
<dbReference type="GO" id="GO:0004674">
    <property type="term" value="F:protein serine/threonine kinase activity"/>
    <property type="evidence" value="ECO:0007669"/>
    <property type="project" value="UniProtKB-KW"/>
</dbReference>
<dbReference type="PROSITE" id="PS51392">
    <property type="entry name" value="KEN"/>
    <property type="match status" value="1"/>
</dbReference>
<dbReference type="SUPFAM" id="SSF56112">
    <property type="entry name" value="Protein kinase-like (PK-like)"/>
    <property type="match status" value="1"/>
</dbReference>
<dbReference type="Pfam" id="PF06479">
    <property type="entry name" value="Ribonuc_2-5A"/>
    <property type="match status" value="1"/>
</dbReference>
<keyword evidence="8" id="KW-0732">Signal</keyword>
<dbReference type="InterPro" id="IPR008271">
    <property type="entry name" value="Ser/Thr_kinase_AS"/>
</dbReference>
<gene>
    <name evidence="24" type="ORF">RirG_091520</name>
</gene>
<dbReference type="PROSITE" id="PS00108">
    <property type="entry name" value="PROTEIN_KINASE_ST"/>
    <property type="match status" value="1"/>
</dbReference>
<evidence type="ECO:0000256" key="11">
    <source>
        <dbReference type="ARBA" id="ARBA00022801"/>
    </source>
</evidence>
<dbReference type="Gene3D" id="1.20.1440.180">
    <property type="entry name" value="KEN domain"/>
    <property type="match status" value="1"/>
</dbReference>
<name>A0A015JKE5_RHIIW</name>
<dbReference type="SUPFAM" id="SSF50998">
    <property type="entry name" value="Quinoprotein alcohol dehydrogenase-like"/>
    <property type="match status" value="1"/>
</dbReference>
<dbReference type="SMART" id="SM00580">
    <property type="entry name" value="PUG"/>
    <property type="match status" value="1"/>
</dbReference>
<keyword evidence="25" id="KW-1185">Reference proteome</keyword>
<dbReference type="InterPro" id="IPR045133">
    <property type="entry name" value="IRE1/2-like"/>
</dbReference>
<dbReference type="GO" id="GO:0036498">
    <property type="term" value="P:IRE1-mediated unfolded protein response"/>
    <property type="evidence" value="ECO:0007669"/>
    <property type="project" value="TreeGrafter"/>
</dbReference>
<evidence type="ECO:0000256" key="16">
    <source>
        <dbReference type="ARBA" id="ARBA00023180"/>
    </source>
</evidence>
<dbReference type="FunFam" id="1.20.1440.180:FF:000002">
    <property type="entry name" value="Serine/threonine-protein kinase/endoribonuclease IRE1"/>
    <property type="match status" value="1"/>
</dbReference>
<evidence type="ECO:0000256" key="13">
    <source>
        <dbReference type="ARBA" id="ARBA00022842"/>
    </source>
</evidence>
<keyword evidence="4" id="KW-0723">Serine/threonine-protein kinase</keyword>
<feature type="compositionally biased region" description="Polar residues" evidence="20">
    <location>
        <begin position="135"/>
        <end position="148"/>
    </location>
</feature>
<dbReference type="GO" id="GO:0005524">
    <property type="term" value="F:ATP binding"/>
    <property type="evidence" value="ECO:0007669"/>
    <property type="project" value="UniProtKB-KW"/>
</dbReference>
<feature type="region of interest" description="Disordered" evidence="20">
    <location>
        <begin position="106"/>
        <end position="172"/>
    </location>
</feature>
<dbReference type="FunFam" id="3.30.200.20:FF:000443">
    <property type="entry name" value="Serine/threonine-protein kinase/endoribonuclease IRE1"/>
    <property type="match status" value="1"/>
</dbReference>
<dbReference type="SMART" id="SM00220">
    <property type="entry name" value="S_TKc"/>
    <property type="match status" value="1"/>
</dbReference>
<protein>
    <recommendedName>
        <fullName evidence="3">non-specific serine/threonine protein kinase</fullName>
        <ecNumber evidence="3">2.7.11.1</ecNumber>
    </recommendedName>
</protein>
<evidence type="ECO:0000256" key="7">
    <source>
        <dbReference type="ARBA" id="ARBA00022723"/>
    </source>
</evidence>
<evidence type="ECO:0000256" key="4">
    <source>
        <dbReference type="ARBA" id="ARBA00022527"/>
    </source>
</evidence>
<dbReference type="Pfam" id="PF00069">
    <property type="entry name" value="Pkinase"/>
    <property type="match status" value="1"/>
</dbReference>
<evidence type="ECO:0000256" key="12">
    <source>
        <dbReference type="ARBA" id="ARBA00022840"/>
    </source>
</evidence>
<feature type="domain" description="Protein kinase" evidence="22">
    <location>
        <begin position="632"/>
        <end position="950"/>
    </location>
</feature>
<evidence type="ECO:0000256" key="2">
    <source>
        <dbReference type="ARBA" id="ARBA00004479"/>
    </source>
</evidence>
<dbReference type="InterPro" id="IPR011047">
    <property type="entry name" value="Quinoprotein_ADH-like_sf"/>
</dbReference>
<dbReference type="GO" id="GO:0051082">
    <property type="term" value="F:unfolded protein binding"/>
    <property type="evidence" value="ECO:0007669"/>
    <property type="project" value="TreeGrafter"/>
</dbReference>
<dbReference type="CDD" id="cd10422">
    <property type="entry name" value="RNase_Ire1"/>
    <property type="match status" value="1"/>
</dbReference>
<dbReference type="EMBL" id="JEMT01016755">
    <property type="protein sequence ID" value="EXX69987.1"/>
    <property type="molecule type" value="Genomic_DNA"/>
</dbReference>
<keyword evidence="10" id="KW-0418">Kinase</keyword>
<keyword evidence="7" id="KW-0479">Metal-binding</keyword>
<feature type="compositionally biased region" description="Polar residues" evidence="20">
    <location>
        <begin position="106"/>
        <end position="116"/>
    </location>
</feature>
<dbReference type="EC" id="2.7.11.1" evidence="3"/>
<keyword evidence="17" id="KW-0511">Multifunctional enzyme</keyword>
<evidence type="ECO:0000256" key="8">
    <source>
        <dbReference type="ARBA" id="ARBA00022729"/>
    </source>
</evidence>
<dbReference type="PANTHER" id="PTHR13954:SF6">
    <property type="entry name" value="NON-SPECIFIC SERINE_THREONINE PROTEIN KINASE"/>
    <property type="match status" value="1"/>
</dbReference>
<evidence type="ECO:0000256" key="20">
    <source>
        <dbReference type="SAM" id="MobiDB-lite"/>
    </source>
</evidence>
<dbReference type="AlphaFoldDB" id="A0A015JKE5"/>
<sequence>MRLRRFAFTPVCSFLLWALIICFFLVFPYAKSRLDSKELIQLRTPFYKRIVGVNALPPKLNLSPINLVLISTLDGNLHGVDRYTGQVLWSLEGVADGSLIRTYTRSSSSKQQNVTSNKEENTNIMGDKENDVNIDMSSQKQKQDQNYSGDLHDDSQLTKLKDDVEEDDDSDREITYIIEPTNDGTLYLFSPKTGLQKFPYTVKQLVMTSPFRSADGKIFIVGSKSTKFFAIDPTTGKILQFFSSDGDENECPSMGSLLRDAIFIGVNAYKISIFERGVLKWNTTYTEYVPHSFDTNIEHLHKTSPDGLYIASTHNGEVLSTDSSSGQHAWYHKFPSPAVNVFDVLASKDLPSGLHIVRQPRPSIKYHEHLKKLHPPPQLAAYIGDIDGTLFAMSVENYPLTQFIADSIWFDYYNKRISSDKESQENRARCRPGSSIYPACLIGKHNLVIGEQRPSIEGPRTEKSRNNFILEPGARSIAQISFSWALFFIVIACIIYWNKTQKNGNRPFFEKNLLSFLEFKTQTANDGVPINNGMKEIFNTKNNNKKEIGKKKKKNNKNPTVNTKKVELKDEEKGKVSSTKVQFAKEVLQKTEVPADIPLINSSPTISVVTSPEQNNNVIANANGEMKLNSLVVSDTILGYGSHGTIVYKGTFEGRDVAVKRLLLDFYDIAHHEVSLLQESDDHPNVIRYYCKEQCDRFLYIALELCPASLYDLVERGSTFQYADLLTTLHPSKILYQIVAGLHHLHSMKIVHRDIKPQNILIAPSKHKKFSKKDGVIQQTSSVRVLISDFGLCKKLEGDSSSFHNTTNNAGGTIGWRAPELLSSSVPPSPDGNNNIIESVWTSVDRLNDNSFTSSSTGSEYDNGQPRRVTKAIDIFSAGCLFYYVLSGGDHPFGDRYSREINILKGVYELSKLDGMGEEGIEAKDLIMRMIERDPKKRPKAEIVMLHPYFWSPSKRLGFLQDASDRFEIEERDPPSPLLQRLEQGAVDIIGPDWYKRIDRIVVENLGKYRKYDGSRVRDLLRALRNKKHHYQDLPDHVKRSLGEIPDGFLFYFTSRFPQLMLHVYYVIAESETLKDESMFRHYFELPGEV</sequence>
<feature type="domain" description="KEN" evidence="23">
    <location>
        <begin position="953"/>
        <end position="1086"/>
    </location>
</feature>
<dbReference type="Gene3D" id="2.130.10.10">
    <property type="entry name" value="YVTN repeat-like/Quinoprotein amine dehydrogenase"/>
    <property type="match status" value="1"/>
</dbReference>
<dbReference type="GO" id="GO:0004521">
    <property type="term" value="F:RNA endonuclease activity"/>
    <property type="evidence" value="ECO:0007669"/>
    <property type="project" value="InterPro"/>
</dbReference>
<dbReference type="GO" id="GO:1990604">
    <property type="term" value="C:IRE1-TRAF2-ASK1 complex"/>
    <property type="evidence" value="ECO:0007669"/>
    <property type="project" value="TreeGrafter"/>
</dbReference>
<evidence type="ECO:0000256" key="3">
    <source>
        <dbReference type="ARBA" id="ARBA00012513"/>
    </source>
</evidence>
<evidence type="ECO:0000313" key="25">
    <source>
        <dbReference type="Proteomes" id="UP000022910"/>
    </source>
</evidence>
<keyword evidence="15 21" id="KW-0472">Membrane</keyword>
<evidence type="ECO:0000256" key="18">
    <source>
        <dbReference type="ARBA" id="ARBA00048659"/>
    </source>
</evidence>
<keyword evidence="16" id="KW-0325">Glycoprotein</keyword>
<keyword evidence="12" id="KW-0067">ATP-binding</keyword>
<feature type="transmembrane region" description="Helical" evidence="21">
    <location>
        <begin position="6"/>
        <end position="27"/>
    </location>
</feature>
<feature type="compositionally biased region" description="Basic and acidic residues" evidence="20">
    <location>
        <begin position="150"/>
        <end position="162"/>
    </location>
</feature>
<keyword evidence="6 21" id="KW-0812">Transmembrane</keyword>
<evidence type="ECO:0000256" key="21">
    <source>
        <dbReference type="SAM" id="Phobius"/>
    </source>
</evidence>
<comment type="catalytic activity">
    <reaction evidence="19">
        <text>L-seryl-[protein] + ATP = O-phospho-L-seryl-[protein] + ADP + H(+)</text>
        <dbReference type="Rhea" id="RHEA:17989"/>
        <dbReference type="Rhea" id="RHEA-COMP:9863"/>
        <dbReference type="Rhea" id="RHEA-COMP:11604"/>
        <dbReference type="ChEBI" id="CHEBI:15378"/>
        <dbReference type="ChEBI" id="CHEBI:29999"/>
        <dbReference type="ChEBI" id="CHEBI:30616"/>
        <dbReference type="ChEBI" id="CHEBI:83421"/>
        <dbReference type="ChEBI" id="CHEBI:456216"/>
        <dbReference type="EC" id="2.7.11.1"/>
    </reaction>
    <physiologicalReaction direction="left-to-right" evidence="19">
        <dbReference type="Rhea" id="RHEA:17990"/>
    </physiologicalReaction>
</comment>
<dbReference type="InterPro" id="IPR011009">
    <property type="entry name" value="Kinase-like_dom_sf"/>
</dbReference>
<dbReference type="Gene3D" id="3.30.200.20">
    <property type="entry name" value="Phosphorylase Kinase, domain 1"/>
    <property type="match status" value="1"/>
</dbReference>
<keyword evidence="14 21" id="KW-1133">Transmembrane helix</keyword>
<evidence type="ECO:0000256" key="14">
    <source>
        <dbReference type="ARBA" id="ARBA00022989"/>
    </source>
</evidence>
<dbReference type="InterPro" id="IPR018391">
    <property type="entry name" value="PQQ_b-propeller_rpt"/>
</dbReference>
<organism evidence="24 25">
    <name type="scientific">Rhizophagus irregularis (strain DAOM 197198w)</name>
    <name type="common">Glomus intraradices</name>
    <dbReference type="NCBI Taxonomy" id="1432141"/>
    <lineage>
        <taxon>Eukaryota</taxon>
        <taxon>Fungi</taxon>
        <taxon>Fungi incertae sedis</taxon>
        <taxon>Mucoromycota</taxon>
        <taxon>Glomeromycotina</taxon>
        <taxon>Glomeromycetes</taxon>
        <taxon>Glomerales</taxon>
        <taxon>Glomeraceae</taxon>
        <taxon>Rhizophagus</taxon>
    </lineage>
</organism>
<evidence type="ECO:0000259" key="23">
    <source>
        <dbReference type="PROSITE" id="PS51392"/>
    </source>
</evidence>
<dbReference type="PANTHER" id="PTHR13954">
    <property type="entry name" value="IRE1-RELATED"/>
    <property type="match status" value="1"/>
</dbReference>
<comment type="cofactor">
    <cofactor evidence="1">
        <name>Mg(2+)</name>
        <dbReference type="ChEBI" id="CHEBI:18420"/>
    </cofactor>
</comment>
<reference evidence="24 25" key="1">
    <citation type="submission" date="2014-02" db="EMBL/GenBank/DDBJ databases">
        <title>Single nucleus genome sequencing reveals high similarity among nuclei of an endomycorrhizal fungus.</title>
        <authorList>
            <person name="Lin K."/>
            <person name="Geurts R."/>
            <person name="Zhang Z."/>
            <person name="Limpens E."/>
            <person name="Saunders D.G."/>
            <person name="Mu D."/>
            <person name="Pang E."/>
            <person name="Cao H."/>
            <person name="Cha H."/>
            <person name="Lin T."/>
            <person name="Zhou Q."/>
            <person name="Shang Y."/>
            <person name="Li Y."/>
            <person name="Ivanov S."/>
            <person name="Sharma T."/>
            <person name="Velzen R.V."/>
            <person name="Ruijter N.D."/>
            <person name="Aanen D.K."/>
            <person name="Win J."/>
            <person name="Kamoun S."/>
            <person name="Bisseling T."/>
            <person name="Huang S."/>
        </authorList>
    </citation>
    <scope>NUCLEOTIDE SEQUENCE [LARGE SCALE GENOMIC DNA]</scope>
    <source>
        <strain evidence="25">DAOM197198w</strain>
    </source>
</reference>
<evidence type="ECO:0000256" key="5">
    <source>
        <dbReference type="ARBA" id="ARBA00022679"/>
    </source>
</evidence>
<dbReference type="FunFam" id="1.10.510.10:FF:000572">
    <property type="entry name" value="Serine/threonine-protein kinase/endoribonuclease IRE1"/>
    <property type="match status" value="1"/>
</dbReference>
<dbReference type="InterPro" id="IPR000719">
    <property type="entry name" value="Prot_kinase_dom"/>
</dbReference>
<dbReference type="InterPro" id="IPR038357">
    <property type="entry name" value="KEN_sf"/>
</dbReference>
<dbReference type="PROSITE" id="PS50011">
    <property type="entry name" value="PROTEIN_KINASE_DOM"/>
    <property type="match status" value="1"/>
</dbReference>
<keyword evidence="5" id="KW-0808">Transferase</keyword>
<dbReference type="OMA" id="YIIEPQD"/>
<keyword evidence="9" id="KW-0547">Nucleotide-binding</keyword>
<dbReference type="GO" id="GO:0070059">
    <property type="term" value="P:intrinsic apoptotic signaling pathway in response to endoplasmic reticulum stress"/>
    <property type="evidence" value="ECO:0007669"/>
    <property type="project" value="TreeGrafter"/>
</dbReference>
<keyword evidence="13" id="KW-0460">Magnesium</keyword>
<dbReference type="GO" id="GO:0016787">
    <property type="term" value="F:hydrolase activity"/>
    <property type="evidence" value="ECO:0007669"/>
    <property type="project" value="UniProtKB-KW"/>
</dbReference>
<evidence type="ECO:0000256" key="6">
    <source>
        <dbReference type="ARBA" id="ARBA00022692"/>
    </source>
</evidence>
<comment type="subcellular location">
    <subcellularLocation>
        <location evidence="2">Membrane</location>
        <topology evidence="2">Single-pass type I membrane protein</topology>
    </subcellularLocation>
</comment>
<dbReference type="CDD" id="cd13982">
    <property type="entry name" value="STKc_IRE1"/>
    <property type="match status" value="1"/>
</dbReference>
<evidence type="ECO:0000256" key="10">
    <source>
        <dbReference type="ARBA" id="ARBA00022777"/>
    </source>
</evidence>
<evidence type="ECO:0000256" key="17">
    <source>
        <dbReference type="ARBA" id="ARBA00023268"/>
    </source>
</evidence>
<dbReference type="OrthoDB" id="63989at2759"/>
<feature type="compositionally biased region" description="Basic and acidic residues" evidence="20">
    <location>
        <begin position="117"/>
        <end position="131"/>
    </location>
</feature>
<proteinExistence type="predicted"/>
<evidence type="ECO:0000256" key="19">
    <source>
        <dbReference type="ARBA" id="ARBA00048977"/>
    </source>
</evidence>
<dbReference type="InterPro" id="IPR015943">
    <property type="entry name" value="WD40/YVTN_repeat-like_dom_sf"/>
</dbReference>
<dbReference type="STRING" id="1432141.A0A015JKE5"/>
<evidence type="ECO:0000259" key="22">
    <source>
        <dbReference type="PROSITE" id="PS50011"/>
    </source>
</evidence>
<evidence type="ECO:0000256" key="1">
    <source>
        <dbReference type="ARBA" id="ARBA00001946"/>
    </source>
</evidence>
<dbReference type="Proteomes" id="UP000022910">
    <property type="component" value="Unassembled WGS sequence"/>
</dbReference>
<keyword evidence="11" id="KW-0378">Hydrolase</keyword>
<accession>A0A015JKE5</accession>
<evidence type="ECO:0000256" key="9">
    <source>
        <dbReference type="ARBA" id="ARBA00022741"/>
    </source>
</evidence>
<dbReference type="Gene3D" id="1.10.510.10">
    <property type="entry name" value="Transferase(Phosphotransferase) domain 1"/>
    <property type="match status" value="1"/>
</dbReference>
<comment type="caution">
    <text evidence="24">The sequence shown here is derived from an EMBL/GenBank/DDBJ whole genome shotgun (WGS) entry which is preliminary data.</text>
</comment>
<dbReference type="SMART" id="SM00564">
    <property type="entry name" value="PQQ"/>
    <property type="match status" value="3"/>
</dbReference>
<dbReference type="GO" id="GO:0046872">
    <property type="term" value="F:metal ion binding"/>
    <property type="evidence" value="ECO:0007669"/>
    <property type="project" value="UniProtKB-KW"/>
</dbReference>